<name>A0A3Q9I815_9BACL</name>
<feature type="domain" description="Xylose isomerase-like TIM barrel" evidence="1">
    <location>
        <begin position="23"/>
        <end position="246"/>
    </location>
</feature>
<evidence type="ECO:0000259" key="1">
    <source>
        <dbReference type="Pfam" id="PF01261"/>
    </source>
</evidence>
<evidence type="ECO:0000313" key="3">
    <source>
        <dbReference type="Proteomes" id="UP000270678"/>
    </source>
</evidence>
<sequence>MVKVGLQLYTVRDYLERDFEGTLRKVAELGYQGVEFAGFYGRTPEQVKAILDETGLVALGAHTPYERLLHALDEEIAFNKAIGNRYLAMPYLAEEDRGRWDEVIEDLKVIGQRCAEVGMVLFYHNHDFELTQKLGDKPVLDAIFFEVSEELLKVELDSCWVYFAGFDPLEYIAKYSGRMPLLHWKDLVKKADGSPETVELGKGEVNVQDIADAAIQAGAEWLVVEQDYCANDSLKSIETSMEFIRAYAQEGGKLNV</sequence>
<dbReference type="Proteomes" id="UP000270678">
    <property type="component" value="Chromosome"/>
</dbReference>
<dbReference type="Gene3D" id="3.20.20.150">
    <property type="entry name" value="Divalent-metal-dependent TIM barrel enzymes"/>
    <property type="match status" value="1"/>
</dbReference>
<dbReference type="SUPFAM" id="SSF51658">
    <property type="entry name" value="Xylose isomerase-like"/>
    <property type="match status" value="1"/>
</dbReference>
<keyword evidence="3" id="KW-1185">Reference proteome</keyword>
<gene>
    <name evidence="2" type="ORF">EI981_09615</name>
</gene>
<dbReference type="PANTHER" id="PTHR12110:SF41">
    <property type="entry name" value="INOSOSE DEHYDRATASE"/>
    <property type="match status" value="1"/>
</dbReference>
<dbReference type="GO" id="GO:0016853">
    <property type="term" value="F:isomerase activity"/>
    <property type="evidence" value="ECO:0007669"/>
    <property type="project" value="UniProtKB-KW"/>
</dbReference>
<dbReference type="RefSeq" id="WP_126997578.1">
    <property type="nucleotide sequence ID" value="NZ_CP034346.1"/>
</dbReference>
<evidence type="ECO:0000313" key="2">
    <source>
        <dbReference type="EMBL" id="AZS14687.1"/>
    </source>
</evidence>
<proteinExistence type="predicted"/>
<accession>A0A3Q9I815</accession>
<dbReference type="EMBL" id="CP034346">
    <property type="protein sequence ID" value="AZS14687.1"/>
    <property type="molecule type" value="Genomic_DNA"/>
</dbReference>
<keyword evidence="2" id="KW-0413">Isomerase</keyword>
<dbReference type="OrthoDB" id="9798407at2"/>
<organism evidence="2 3">
    <name type="scientific">Paenibacillus lutimineralis</name>
    <dbReference type="NCBI Taxonomy" id="2707005"/>
    <lineage>
        <taxon>Bacteria</taxon>
        <taxon>Bacillati</taxon>
        <taxon>Bacillota</taxon>
        <taxon>Bacilli</taxon>
        <taxon>Bacillales</taxon>
        <taxon>Paenibacillaceae</taxon>
        <taxon>Paenibacillus</taxon>
    </lineage>
</organism>
<dbReference type="InterPro" id="IPR050312">
    <property type="entry name" value="IolE/XylAMocC-like"/>
</dbReference>
<dbReference type="Pfam" id="PF01261">
    <property type="entry name" value="AP_endonuc_2"/>
    <property type="match status" value="1"/>
</dbReference>
<reference evidence="3" key="1">
    <citation type="submission" date="2018-12" db="EMBL/GenBank/DDBJ databases">
        <title>Complete genome sequence of Paenibacillus sp. MBLB1234.</title>
        <authorList>
            <person name="Nam Y.-D."/>
            <person name="Kang J."/>
            <person name="Chung W.-H."/>
            <person name="Park Y.S."/>
        </authorList>
    </citation>
    <scope>NUCLEOTIDE SEQUENCE [LARGE SCALE GENOMIC DNA]</scope>
    <source>
        <strain evidence="3">MBLB1234</strain>
    </source>
</reference>
<dbReference type="KEGG" id="plut:EI981_09615"/>
<dbReference type="InterPro" id="IPR013022">
    <property type="entry name" value="Xyl_isomerase-like_TIM-brl"/>
</dbReference>
<protein>
    <submittedName>
        <fullName evidence="2">Sugar phosphate isomerase/epimerase</fullName>
    </submittedName>
</protein>
<dbReference type="InterPro" id="IPR036237">
    <property type="entry name" value="Xyl_isomerase-like_sf"/>
</dbReference>
<dbReference type="AlphaFoldDB" id="A0A3Q9I815"/>
<dbReference type="PANTHER" id="PTHR12110">
    <property type="entry name" value="HYDROXYPYRUVATE ISOMERASE"/>
    <property type="match status" value="1"/>
</dbReference>